<dbReference type="Proteomes" id="UP000000814">
    <property type="component" value="Chromosome"/>
</dbReference>
<organism evidence="1 2">
    <name type="scientific">Clostridium acetobutylicum (strain ATCC 824 / DSM 792 / JCM 1419 / IAM 19013 / LMG 5710 / NBRC 13948 / NRRL B-527 / VKM B-1787 / 2291 / W)</name>
    <dbReference type="NCBI Taxonomy" id="272562"/>
    <lineage>
        <taxon>Bacteria</taxon>
        <taxon>Bacillati</taxon>
        <taxon>Bacillota</taxon>
        <taxon>Clostridia</taxon>
        <taxon>Eubacteriales</taxon>
        <taxon>Clostridiaceae</taxon>
        <taxon>Clostridium</taxon>
    </lineage>
</organism>
<dbReference type="PIR" id="A96930">
    <property type="entry name" value="A96930"/>
</dbReference>
<evidence type="ECO:0000313" key="1">
    <source>
        <dbReference type="EMBL" id="AAK78228.1"/>
    </source>
</evidence>
<accession>Q97MF1</accession>
<dbReference type="EMBL" id="AE001437">
    <property type="protein sequence ID" value="AAK78228.1"/>
    <property type="molecule type" value="Genomic_DNA"/>
</dbReference>
<dbReference type="RefSeq" id="WP_010963570.1">
    <property type="nucleotide sequence ID" value="NC_003030.1"/>
</dbReference>
<sequence>MENRLKIPKVVASKSESQYIPKNMLWLSATKIATNEDFRYLEGTGNCEGDSYYYDLITIYYLNKNFAMPVPVLAEILDIEEKNIKECFSSYLNRYEEEDNENYI</sequence>
<name>Q97MF1_CLOAB</name>
<dbReference type="STRING" id="272562.CA_C0247"/>
<dbReference type="PATRIC" id="fig|272562.8.peg.432"/>
<dbReference type="KEGG" id="cac:CA_C0247"/>
<proteinExistence type="predicted"/>
<dbReference type="HOGENOM" id="CLU_2245169_0_0_9"/>
<dbReference type="GeneID" id="44996743"/>
<keyword evidence="2" id="KW-1185">Reference proteome</keyword>
<reference evidence="1 2" key="1">
    <citation type="journal article" date="2001" name="J. Bacteriol.">
        <title>Genome sequence and comparative analysis of the solvent-producing bacterium Clostridium acetobutylicum.</title>
        <authorList>
            <person name="Nolling J."/>
            <person name="Breton G."/>
            <person name="Omelchenko M.V."/>
            <person name="Makarova K.S."/>
            <person name="Zeng Q."/>
            <person name="Gibson R."/>
            <person name="Lee H.M."/>
            <person name="Dubois J."/>
            <person name="Qiu D."/>
            <person name="Hitti J."/>
            <person name="Wolf Y.I."/>
            <person name="Tatusov R.L."/>
            <person name="Sabathe F."/>
            <person name="Doucette-Stamm L."/>
            <person name="Soucaille P."/>
            <person name="Daly M.J."/>
            <person name="Bennett G.N."/>
            <person name="Koonin E.V."/>
            <person name="Smith D.R."/>
        </authorList>
    </citation>
    <scope>NUCLEOTIDE SEQUENCE [LARGE SCALE GENOMIC DNA]</scope>
    <source>
        <strain evidence="2">ATCC 824 / DSM 792 / JCM 1419 / LMG 5710 / VKM B-1787</strain>
    </source>
</reference>
<gene>
    <name evidence="1" type="ordered locus">CA_C0247</name>
</gene>
<protein>
    <submittedName>
        <fullName evidence="1">Predicted permease</fullName>
    </submittedName>
</protein>
<evidence type="ECO:0000313" key="2">
    <source>
        <dbReference type="Proteomes" id="UP000000814"/>
    </source>
</evidence>
<dbReference type="AlphaFoldDB" id="Q97MF1"/>